<reference evidence="2 3" key="1">
    <citation type="journal article" date="2013" name="Proc. Natl. Acad. Sci. U.S.A.">
        <title>Fine-scale variation in meiotic recombination in Mimulus inferred from population shotgun sequencing.</title>
        <authorList>
            <person name="Hellsten U."/>
            <person name="Wright K.M."/>
            <person name="Jenkins J."/>
            <person name="Shu S."/>
            <person name="Yuan Y."/>
            <person name="Wessler S.R."/>
            <person name="Schmutz J."/>
            <person name="Willis J.H."/>
            <person name="Rokhsar D.S."/>
        </authorList>
    </citation>
    <scope>NUCLEOTIDE SEQUENCE [LARGE SCALE GENOMIC DNA]</scope>
    <source>
        <strain evidence="3">cv. DUN x IM62</strain>
    </source>
</reference>
<organism evidence="2 3">
    <name type="scientific">Erythranthe guttata</name>
    <name type="common">Yellow monkey flower</name>
    <name type="synonym">Mimulus guttatus</name>
    <dbReference type="NCBI Taxonomy" id="4155"/>
    <lineage>
        <taxon>Eukaryota</taxon>
        <taxon>Viridiplantae</taxon>
        <taxon>Streptophyta</taxon>
        <taxon>Embryophyta</taxon>
        <taxon>Tracheophyta</taxon>
        <taxon>Spermatophyta</taxon>
        <taxon>Magnoliopsida</taxon>
        <taxon>eudicotyledons</taxon>
        <taxon>Gunneridae</taxon>
        <taxon>Pentapetalae</taxon>
        <taxon>asterids</taxon>
        <taxon>lamiids</taxon>
        <taxon>Lamiales</taxon>
        <taxon>Phrymaceae</taxon>
        <taxon>Erythranthe</taxon>
    </lineage>
</organism>
<dbReference type="eggNOG" id="ENOG502S269">
    <property type="taxonomic scope" value="Eukaryota"/>
</dbReference>
<feature type="domain" description="F-box" evidence="1">
    <location>
        <begin position="1"/>
        <end position="37"/>
    </location>
</feature>
<dbReference type="PANTHER" id="PTHR31639:SF42">
    <property type="entry name" value="OS02G0160200 PROTEIN"/>
    <property type="match status" value="1"/>
</dbReference>
<dbReference type="CDD" id="cd22160">
    <property type="entry name" value="F-box_AtFBL13-like"/>
    <property type="match status" value="1"/>
</dbReference>
<dbReference type="STRING" id="4155.A0A022QNB1"/>
<evidence type="ECO:0000313" key="3">
    <source>
        <dbReference type="Proteomes" id="UP000030748"/>
    </source>
</evidence>
<gene>
    <name evidence="2" type="ORF">MIMGU_mgv1a005738mg</name>
</gene>
<accession>A0A022QNB1</accession>
<dbReference type="Proteomes" id="UP000030748">
    <property type="component" value="Unassembled WGS sequence"/>
</dbReference>
<dbReference type="InterPro" id="IPR032675">
    <property type="entry name" value="LRR_dom_sf"/>
</dbReference>
<name>A0A022QNB1_ERYGU</name>
<dbReference type="SUPFAM" id="SSF81383">
    <property type="entry name" value="F-box domain"/>
    <property type="match status" value="1"/>
</dbReference>
<dbReference type="InterPro" id="IPR036047">
    <property type="entry name" value="F-box-like_dom_sf"/>
</dbReference>
<dbReference type="InterPro" id="IPR055411">
    <property type="entry name" value="LRR_FXL15/At3g58940/PEG3-like"/>
</dbReference>
<dbReference type="PANTHER" id="PTHR31639">
    <property type="entry name" value="F-BOX PROTEIN-LIKE"/>
    <property type="match status" value="1"/>
</dbReference>
<sequence length="472" mass="54708">MDMISDFPKDILQRILYFLSQEDAIRTSVLSKSWRNIWCARPNLDLSDKIFKGDKQEFLFFVGNNLQRYRDQRMRLEEFGLRIFLGNYEFVSLLEKRVATLKNMGVKEFRLSIYSRRVQRRRRRYVKLPSLVFEAESLQDLHAEGFTLDQTSIGRNILCKHLKKLRLEKIEIEDGVFEKIITSCPLIETMILKSCKGIEIHPPSLETVEIEHANILIHKGAQFRNLNSVRMNDVKISSVDSFCSCKFPSLKELALSDCDGLEESIQKSHVFIDAPNMDSFVYHGFFIPSISFSTTSREWSSTLSLDFTGAPSSWLPNLHKMLESLSRSKISLTICQLCFVYDEVIIQGCLDLVQGIKGGNKPAVVVKKLLLCGNSSYFSPLLNGLLCICRPRKIGDINYTDSESVLKNLMQREGGNQDELRQLWLPDLEELRLEIYDNNRRKWDPTSFANLPEYEEGKRIRTRFALKWRENL</sequence>
<evidence type="ECO:0000313" key="2">
    <source>
        <dbReference type="EMBL" id="EYU30202.1"/>
    </source>
</evidence>
<dbReference type="Pfam" id="PF24758">
    <property type="entry name" value="LRR_At5g56370"/>
    <property type="match status" value="1"/>
</dbReference>
<dbReference type="InterPro" id="IPR001810">
    <property type="entry name" value="F-box_dom"/>
</dbReference>
<dbReference type="SUPFAM" id="SSF52058">
    <property type="entry name" value="L domain-like"/>
    <property type="match status" value="1"/>
</dbReference>
<dbReference type="Pfam" id="PF00646">
    <property type="entry name" value="F-box"/>
    <property type="match status" value="1"/>
</dbReference>
<dbReference type="InterPro" id="IPR053781">
    <property type="entry name" value="F-box_AtFBL13-like"/>
</dbReference>
<protein>
    <recommendedName>
        <fullName evidence="1">F-box domain-containing protein</fullName>
    </recommendedName>
</protein>
<dbReference type="PROSITE" id="PS50181">
    <property type="entry name" value="FBOX"/>
    <property type="match status" value="1"/>
</dbReference>
<proteinExistence type="predicted"/>
<dbReference type="EMBL" id="KI631110">
    <property type="protein sequence ID" value="EYU30202.1"/>
    <property type="molecule type" value="Genomic_DNA"/>
</dbReference>
<evidence type="ECO:0000259" key="1">
    <source>
        <dbReference type="PROSITE" id="PS50181"/>
    </source>
</evidence>
<dbReference type="AlphaFoldDB" id="A0A022QNB1"/>
<keyword evidence="3" id="KW-1185">Reference proteome</keyword>
<dbReference type="Gene3D" id="3.80.10.10">
    <property type="entry name" value="Ribonuclease Inhibitor"/>
    <property type="match status" value="1"/>
</dbReference>